<evidence type="ECO:0000313" key="11">
    <source>
        <dbReference type="Proteomes" id="UP000293568"/>
    </source>
</evidence>
<evidence type="ECO:0000256" key="2">
    <source>
        <dbReference type="ARBA" id="ARBA00022475"/>
    </source>
</evidence>
<comment type="subcellular location">
    <subcellularLocation>
        <location evidence="1">Cell membrane</location>
    </subcellularLocation>
</comment>
<keyword evidence="11" id="KW-1185">Reference proteome</keyword>
<keyword evidence="7" id="KW-0812">Transmembrane</keyword>
<keyword evidence="2" id="KW-1003">Cell membrane</keyword>
<dbReference type="PROSITE" id="PS50111">
    <property type="entry name" value="CHEMOTAXIS_TRANSDUC_2"/>
    <property type="match status" value="1"/>
</dbReference>
<dbReference type="Pfam" id="PF00672">
    <property type="entry name" value="HAMP"/>
    <property type="match status" value="1"/>
</dbReference>
<dbReference type="InterPro" id="IPR003660">
    <property type="entry name" value="HAMP_dom"/>
</dbReference>
<gene>
    <name evidence="10" type="ORF">ET464_01235</name>
</gene>
<dbReference type="KEGG" id="pprt:ET464_01235"/>
<evidence type="ECO:0000259" key="8">
    <source>
        <dbReference type="PROSITE" id="PS50111"/>
    </source>
</evidence>
<protein>
    <submittedName>
        <fullName evidence="10">Methyl-accepting chemotaxis protein</fullName>
    </submittedName>
</protein>
<organism evidence="10 11">
    <name type="scientific">Paenibacillus protaetiae</name>
    <dbReference type="NCBI Taxonomy" id="2509456"/>
    <lineage>
        <taxon>Bacteria</taxon>
        <taxon>Bacillati</taxon>
        <taxon>Bacillota</taxon>
        <taxon>Bacilli</taxon>
        <taxon>Bacillales</taxon>
        <taxon>Paenibacillaceae</taxon>
        <taxon>Paenibacillus</taxon>
    </lineage>
</organism>
<feature type="domain" description="HAMP" evidence="9">
    <location>
        <begin position="298"/>
        <end position="351"/>
    </location>
</feature>
<keyword evidence="4 6" id="KW-0807">Transducer</keyword>
<evidence type="ECO:0000259" key="9">
    <source>
        <dbReference type="PROSITE" id="PS50885"/>
    </source>
</evidence>
<evidence type="ECO:0000256" key="1">
    <source>
        <dbReference type="ARBA" id="ARBA00004236"/>
    </source>
</evidence>
<dbReference type="Gene3D" id="1.10.287.950">
    <property type="entry name" value="Methyl-accepting chemotaxis protein"/>
    <property type="match status" value="1"/>
</dbReference>
<sequence length="657" mass="70982">MVVGLMAYSMTKSIVQDKVSDASYQTIEQASENLNTVLKGYEDITMQFLTDKDLHTMVNKLRTSTDDYGKFEAQSSITDKIQNYIVGNSSITGVYLLPTQTNLPVITSGSATVTNSEALMKGDWLKGVQDAGGKAIWLDPSVEGLALFDKPNLGVARLLRDTATNTASYVVLLIVDVDSVKEHFGNINLGKDSSLAIISNNNKFVVPQEDNQLIGTDFTVSLPTEGSKAETGAMEKTDGSGGSVLAVYQTLSTVDWKLAGTIPVKELVKDANKIRLMTWAAVIVAVIFALLIGFFVIWSIARPLTQISRKMGEGSKGDLTVRSQLRKRHDEIGLLSESFDQMMEQISTLARSATQSAAEVLLTAGELSDASRRTAISAKEISVATEEIANGASSLAAEAEKGSDLTSHINDQMRLVIEANDQMVVSASDVEKASEQGTAYMASLIEKTGLTEEMTRAMVEKVDKLKDSTRSIVKILEVLNNLTKQTNILSLNAAIEAARAGAAGKGFMVVADEIRLLAEQSRQSIDVVGQITQTIQSEIDETVHVLSDAHPLFQEQIQSVKEANQIFHSVQGNMGHFVQKLDSVTSYIATLDKSQLILTEAMGNVSAVAQQSSATSEEVASLSSEQQAVSDSLVILSQKLDSVSNELKNSLSKFRFQ</sequence>
<evidence type="ECO:0000256" key="7">
    <source>
        <dbReference type="SAM" id="Phobius"/>
    </source>
</evidence>
<dbReference type="SUPFAM" id="SSF58104">
    <property type="entry name" value="Methyl-accepting chemotaxis protein (MCP) signaling domain"/>
    <property type="match status" value="1"/>
</dbReference>
<dbReference type="EMBL" id="CP035492">
    <property type="protein sequence ID" value="QAY68289.1"/>
    <property type="molecule type" value="Genomic_DNA"/>
</dbReference>
<proteinExistence type="inferred from homology"/>
<dbReference type="SMART" id="SM00283">
    <property type="entry name" value="MA"/>
    <property type="match status" value="1"/>
</dbReference>
<feature type="domain" description="Methyl-accepting transducer" evidence="8">
    <location>
        <begin position="370"/>
        <end position="627"/>
    </location>
</feature>
<dbReference type="Proteomes" id="UP000293568">
    <property type="component" value="Chromosome"/>
</dbReference>
<accession>A0A4P6F2C1</accession>
<dbReference type="InterPro" id="IPR004089">
    <property type="entry name" value="MCPsignal_dom"/>
</dbReference>
<keyword evidence="3 7" id="KW-0472">Membrane</keyword>
<dbReference type="OrthoDB" id="9760371at2"/>
<dbReference type="Gene3D" id="1.10.8.500">
    <property type="entry name" value="HAMP domain in histidine kinase"/>
    <property type="match status" value="1"/>
</dbReference>
<keyword evidence="7" id="KW-1133">Transmembrane helix</keyword>
<feature type="transmembrane region" description="Helical" evidence="7">
    <location>
        <begin position="276"/>
        <end position="301"/>
    </location>
</feature>
<dbReference type="GO" id="GO:0007165">
    <property type="term" value="P:signal transduction"/>
    <property type="evidence" value="ECO:0007669"/>
    <property type="project" value="UniProtKB-KW"/>
</dbReference>
<dbReference type="Gene3D" id="3.30.450.20">
    <property type="entry name" value="PAS domain"/>
    <property type="match status" value="1"/>
</dbReference>
<reference evidence="10 11" key="1">
    <citation type="submission" date="2019-01" db="EMBL/GenBank/DDBJ databases">
        <title>Genome sequencing of strain FW100M-2.</title>
        <authorList>
            <person name="Heo J."/>
            <person name="Kim S.-J."/>
            <person name="Kim J.-S."/>
            <person name="Hong S.-B."/>
            <person name="Kwon S.-W."/>
        </authorList>
    </citation>
    <scope>NUCLEOTIDE SEQUENCE [LARGE SCALE GENOMIC DNA]</scope>
    <source>
        <strain evidence="10 11">FW100M-2</strain>
    </source>
</reference>
<dbReference type="PANTHER" id="PTHR32089:SF112">
    <property type="entry name" value="LYSOZYME-LIKE PROTEIN-RELATED"/>
    <property type="match status" value="1"/>
</dbReference>
<dbReference type="SMART" id="SM00304">
    <property type="entry name" value="HAMP"/>
    <property type="match status" value="1"/>
</dbReference>
<evidence type="ECO:0000256" key="3">
    <source>
        <dbReference type="ARBA" id="ARBA00023136"/>
    </source>
</evidence>
<evidence type="ECO:0000256" key="4">
    <source>
        <dbReference type="ARBA" id="ARBA00023224"/>
    </source>
</evidence>
<evidence type="ECO:0000256" key="6">
    <source>
        <dbReference type="PROSITE-ProRule" id="PRU00284"/>
    </source>
</evidence>
<comment type="similarity">
    <text evidence="5">Belongs to the methyl-accepting chemotaxis (MCP) protein family.</text>
</comment>
<name>A0A4P6F2C1_9BACL</name>
<dbReference type="GO" id="GO:0005886">
    <property type="term" value="C:plasma membrane"/>
    <property type="evidence" value="ECO:0007669"/>
    <property type="project" value="UniProtKB-SubCell"/>
</dbReference>
<dbReference type="Pfam" id="PF00015">
    <property type="entry name" value="MCPsignal"/>
    <property type="match status" value="1"/>
</dbReference>
<dbReference type="AlphaFoldDB" id="A0A4P6F2C1"/>
<evidence type="ECO:0000256" key="5">
    <source>
        <dbReference type="ARBA" id="ARBA00029447"/>
    </source>
</evidence>
<evidence type="ECO:0000313" key="10">
    <source>
        <dbReference type="EMBL" id="QAY68289.1"/>
    </source>
</evidence>
<dbReference type="PANTHER" id="PTHR32089">
    <property type="entry name" value="METHYL-ACCEPTING CHEMOTAXIS PROTEIN MCPB"/>
    <property type="match status" value="1"/>
</dbReference>
<dbReference type="PROSITE" id="PS50885">
    <property type="entry name" value="HAMP"/>
    <property type="match status" value="1"/>
</dbReference>
<dbReference type="CDD" id="cd18774">
    <property type="entry name" value="PDC2_HK_sensor"/>
    <property type="match status" value="1"/>
</dbReference>
<dbReference type="CDD" id="cd06225">
    <property type="entry name" value="HAMP"/>
    <property type="match status" value="1"/>
</dbReference>